<dbReference type="RefSeq" id="WP_119140886.1">
    <property type="nucleotide sequence ID" value="NZ_CBCSFL010000022.1"/>
</dbReference>
<sequence>MNAITAAQSLPPVYTPAVSVQVKAIEQAVSTTQTSPSTSVTLGEAVTAPPPIYTANGTLGGAQVRYAFEHESTDKLSSTLLDNIQASASAGGRFKGLGAALLAQLAANGGKSISQSVLTVGTEQADAGVLKLQLEHLRAHPASSLSFNLTTASGATISLSLASGEKGLSVIADVHNGELSSEELEGLAAMADDFQSAIDGLTQVPPRLQLGNLVKLDSSLFSSLQLNASLVVSGELQTFDLSLDDSARKLALNGPSGRVEMNLDTPSAALLGSTAQRQAAIDSYLSQFDAALKRGKGDANLMGLFKDAFTQLNAVDERKQAVSERVSLLSATDRALLSGLADFNASISQPTQHSNPMRLEESDRFEYQASQSTTIKNAGGVNRSVQQEQQAGLKAAYHQGLNPLTNMQLGLDKESQNYRYHEINDQSSSSTRLAYENNRLVQASATQQASQSERVRTYVNADLVDDVTTPTSATETHDLLNLLTDAFRDERLARQANDASILDETLQGLRSRWQLQSNPADIAR</sequence>
<dbReference type="Proteomes" id="UP000263595">
    <property type="component" value="Unassembled WGS sequence"/>
</dbReference>
<reference evidence="2" key="1">
    <citation type="submission" date="2018-08" db="EMBL/GenBank/DDBJ databases">
        <authorList>
            <person name="Blom J."/>
        </authorList>
    </citation>
    <scope>NUCLEOTIDE SEQUENCE [LARGE SCALE GENOMIC DNA]</scope>
    <source>
        <strain evidence="2">CCOS 865</strain>
    </source>
</reference>
<organism evidence="1 2">
    <name type="scientific">Pseudomonas reidholzensis</name>
    <dbReference type="NCBI Taxonomy" id="1785162"/>
    <lineage>
        <taxon>Bacteria</taxon>
        <taxon>Pseudomonadati</taxon>
        <taxon>Pseudomonadota</taxon>
        <taxon>Gammaproteobacteria</taxon>
        <taxon>Pseudomonadales</taxon>
        <taxon>Pseudomonadaceae</taxon>
        <taxon>Pseudomonas</taxon>
    </lineage>
</organism>
<protein>
    <recommendedName>
        <fullName evidence="3">Lactate dehydrogenase</fullName>
    </recommendedName>
</protein>
<dbReference type="OrthoDB" id="5941093at2"/>
<gene>
    <name evidence="1" type="ORF">CCOS865_02314</name>
</gene>
<evidence type="ECO:0000313" key="2">
    <source>
        <dbReference type="Proteomes" id="UP000263595"/>
    </source>
</evidence>
<evidence type="ECO:0008006" key="3">
    <source>
        <dbReference type="Google" id="ProtNLM"/>
    </source>
</evidence>
<dbReference type="EMBL" id="UNOZ01000013">
    <property type="protein sequence ID" value="SYX90048.1"/>
    <property type="molecule type" value="Genomic_DNA"/>
</dbReference>
<keyword evidence="2" id="KW-1185">Reference proteome</keyword>
<name>A0A383RUI6_9PSED</name>
<proteinExistence type="predicted"/>
<evidence type="ECO:0000313" key="1">
    <source>
        <dbReference type="EMBL" id="SYX90048.1"/>
    </source>
</evidence>
<accession>A0A383RUI6</accession>
<dbReference type="AlphaFoldDB" id="A0A383RUI6"/>